<feature type="domain" description="Molybdopterin cofactor biosynthesis C (MoaC)" evidence="5">
    <location>
        <begin position="373"/>
        <end position="431"/>
    </location>
</feature>
<dbReference type="InterPro" id="IPR036522">
    <property type="entry name" value="MoaC_sf"/>
</dbReference>
<feature type="compositionally biased region" description="Low complexity" evidence="4">
    <location>
        <begin position="30"/>
        <end position="46"/>
    </location>
</feature>
<sequence length="440" mass="46124">MSVQRNVVSGLQRSYRHRRSGIIPLQLLASSQPSSSSVREFSSTASWRGTDRGRKGDKPEDETGDDLSDLDFSYEPYFERLGPAPGSHAALAASTSTSSSDAPSPPPQRDADSPPSMAADTGSRPAIGPAAAPRLTHVDPLDHSRARMVDVSHKAPTLRSGVAVGRVYLPQVAMDLIRASEDDNRHSSSSATMGRKKGGEKGPVLRTAQLAGIMGAKRTAELIPLCHPLSLSHVDVVLELVDLEAVDEEEEAREAEEVAALASSEGFLRQATTGSRNDSGLALGGVDGEVEQRGDFGFRIEDLMDGDRWRGKEFDINDAGMGGGTDFGNGGAAFGNTPSAGSNMGAIADFPSPTRASRAGAKADGSAARDSNAAGYVQVTCTARTTGPTGVEMEALVGANVACLTIWDMVKAVAGQTMWIGDVKVVKKTGGKSGDWEREG</sequence>
<organism evidence="6 7">
    <name type="scientific">Tilletia walkeri</name>
    <dbReference type="NCBI Taxonomy" id="117179"/>
    <lineage>
        <taxon>Eukaryota</taxon>
        <taxon>Fungi</taxon>
        <taxon>Dikarya</taxon>
        <taxon>Basidiomycota</taxon>
        <taxon>Ustilaginomycotina</taxon>
        <taxon>Exobasidiomycetes</taxon>
        <taxon>Tilletiales</taxon>
        <taxon>Tilletiaceae</taxon>
        <taxon>Tilletia</taxon>
    </lineage>
</organism>
<dbReference type="EMBL" id="LWDG02000092">
    <property type="protein sequence ID" value="KAE8269483.1"/>
    <property type="molecule type" value="Genomic_DNA"/>
</dbReference>
<dbReference type="InterPro" id="IPR002820">
    <property type="entry name" value="Mopterin_CF_biosynth-C_dom"/>
</dbReference>
<dbReference type="SUPFAM" id="SSF55040">
    <property type="entry name" value="Molybdenum cofactor biosynthesis protein C, MoaC"/>
    <property type="match status" value="2"/>
</dbReference>
<feature type="coiled-coil region" evidence="3">
    <location>
        <begin position="238"/>
        <end position="265"/>
    </location>
</feature>
<feature type="region of interest" description="Disordered" evidence="4">
    <location>
        <begin position="26"/>
        <end position="140"/>
    </location>
</feature>
<evidence type="ECO:0000313" key="7">
    <source>
        <dbReference type="Proteomes" id="UP000078113"/>
    </source>
</evidence>
<dbReference type="Proteomes" id="UP000078113">
    <property type="component" value="Unassembled WGS sequence"/>
</dbReference>
<comment type="pathway">
    <text evidence="1">Cofactor biosynthesis; molybdopterin biosynthesis.</text>
</comment>
<protein>
    <recommendedName>
        <fullName evidence="5">Molybdopterin cofactor biosynthesis C (MoaC) domain-containing protein</fullName>
    </recommendedName>
</protein>
<dbReference type="GO" id="GO:0006777">
    <property type="term" value="P:Mo-molybdopterin cofactor biosynthetic process"/>
    <property type="evidence" value="ECO:0007669"/>
    <property type="project" value="UniProtKB-KW"/>
</dbReference>
<feature type="compositionally biased region" description="Low complexity" evidence="4">
    <location>
        <begin position="87"/>
        <end position="102"/>
    </location>
</feature>
<dbReference type="Gene3D" id="3.30.70.640">
    <property type="entry name" value="Molybdopterin cofactor biosynthesis C (MoaC) domain"/>
    <property type="match status" value="2"/>
</dbReference>
<reference evidence="6" key="1">
    <citation type="submission" date="2016-04" db="EMBL/GenBank/DDBJ databases">
        <authorList>
            <person name="Nguyen H.D."/>
            <person name="Samba Siva P."/>
            <person name="Cullis J."/>
            <person name="Levesque C.A."/>
            <person name="Hambleton S."/>
        </authorList>
    </citation>
    <scope>NUCLEOTIDE SEQUENCE</scope>
    <source>
        <strain evidence="6">DAOMC 236422</strain>
    </source>
</reference>
<accession>A0A8X7NAK2</accession>
<keyword evidence="7" id="KW-1185">Reference proteome</keyword>
<comment type="caution">
    <text evidence="6">The sequence shown here is derived from an EMBL/GenBank/DDBJ whole genome shotgun (WGS) entry which is preliminary data.</text>
</comment>
<evidence type="ECO:0000313" key="6">
    <source>
        <dbReference type="EMBL" id="KAE8269483.1"/>
    </source>
</evidence>
<name>A0A8X7NAK2_9BASI</name>
<gene>
    <name evidence="6" type="ORF">A4X09_0g2859</name>
</gene>
<feature type="compositionally biased region" description="Acidic residues" evidence="4">
    <location>
        <begin position="59"/>
        <end position="69"/>
    </location>
</feature>
<evidence type="ECO:0000256" key="4">
    <source>
        <dbReference type="SAM" id="MobiDB-lite"/>
    </source>
</evidence>
<keyword evidence="2" id="KW-0501">Molybdenum cofactor biosynthesis</keyword>
<feature type="domain" description="Molybdopterin cofactor biosynthesis C (MoaC)" evidence="5">
    <location>
        <begin position="148"/>
        <end position="242"/>
    </location>
</feature>
<dbReference type="Pfam" id="PF01967">
    <property type="entry name" value="MoaC"/>
    <property type="match status" value="2"/>
</dbReference>
<reference evidence="6" key="2">
    <citation type="journal article" date="2019" name="IMA Fungus">
        <title>Genome sequencing and comparison of five Tilletia species to identify candidate genes for the detection of regulated species infecting wheat.</title>
        <authorList>
            <person name="Nguyen H.D.T."/>
            <person name="Sultana T."/>
            <person name="Kesanakurti P."/>
            <person name="Hambleton S."/>
        </authorList>
    </citation>
    <scope>NUCLEOTIDE SEQUENCE</scope>
    <source>
        <strain evidence="6">DAOMC 236422</strain>
    </source>
</reference>
<evidence type="ECO:0000256" key="1">
    <source>
        <dbReference type="ARBA" id="ARBA00005046"/>
    </source>
</evidence>
<dbReference type="AlphaFoldDB" id="A0A8X7NAK2"/>
<keyword evidence="3" id="KW-0175">Coiled coil</keyword>
<feature type="compositionally biased region" description="Basic and acidic residues" evidence="4">
    <location>
        <begin position="49"/>
        <end position="58"/>
    </location>
</feature>
<evidence type="ECO:0000256" key="2">
    <source>
        <dbReference type="ARBA" id="ARBA00023150"/>
    </source>
</evidence>
<evidence type="ECO:0000256" key="3">
    <source>
        <dbReference type="SAM" id="Coils"/>
    </source>
</evidence>
<proteinExistence type="predicted"/>
<evidence type="ECO:0000259" key="5">
    <source>
        <dbReference type="Pfam" id="PF01967"/>
    </source>
</evidence>
<feature type="region of interest" description="Disordered" evidence="4">
    <location>
        <begin position="181"/>
        <end position="201"/>
    </location>
</feature>